<keyword evidence="1" id="KW-0805">Transcription regulation</keyword>
<dbReference type="Pfam" id="PF13377">
    <property type="entry name" value="Peripla_BP_3"/>
    <property type="match status" value="1"/>
</dbReference>
<dbReference type="Proteomes" id="UP001165378">
    <property type="component" value="Unassembled WGS sequence"/>
</dbReference>
<dbReference type="InterPro" id="IPR046335">
    <property type="entry name" value="LacI/GalR-like_sensor"/>
</dbReference>
<protein>
    <submittedName>
        <fullName evidence="5">LacI family transcriptional regulator</fullName>
    </submittedName>
</protein>
<keyword evidence="3" id="KW-0804">Transcription</keyword>
<evidence type="ECO:0000313" key="5">
    <source>
        <dbReference type="EMBL" id="MCF2533582.1"/>
    </source>
</evidence>
<dbReference type="SUPFAM" id="SSF47413">
    <property type="entry name" value="lambda repressor-like DNA-binding domains"/>
    <property type="match status" value="1"/>
</dbReference>
<dbReference type="PANTHER" id="PTHR30146:SF153">
    <property type="entry name" value="LACTOSE OPERON REPRESSOR"/>
    <property type="match status" value="1"/>
</dbReference>
<dbReference type="RefSeq" id="WP_235058351.1">
    <property type="nucleotide sequence ID" value="NZ_JAKFHA010000052.1"/>
</dbReference>
<dbReference type="SUPFAM" id="SSF53822">
    <property type="entry name" value="Periplasmic binding protein-like I"/>
    <property type="match status" value="1"/>
</dbReference>
<dbReference type="PROSITE" id="PS50932">
    <property type="entry name" value="HTH_LACI_2"/>
    <property type="match status" value="1"/>
</dbReference>
<dbReference type="InterPro" id="IPR028082">
    <property type="entry name" value="Peripla_BP_I"/>
</dbReference>
<evidence type="ECO:0000313" key="6">
    <source>
        <dbReference type="Proteomes" id="UP001165378"/>
    </source>
</evidence>
<comment type="caution">
    <text evidence="5">The sequence shown here is derived from an EMBL/GenBank/DDBJ whole genome shotgun (WGS) entry which is preliminary data.</text>
</comment>
<evidence type="ECO:0000256" key="2">
    <source>
        <dbReference type="ARBA" id="ARBA00023125"/>
    </source>
</evidence>
<dbReference type="EMBL" id="JAKFHA010000052">
    <property type="protein sequence ID" value="MCF2533582.1"/>
    <property type="molecule type" value="Genomic_DNA"/>
</dbReference>
<dbReference type="Gene3D" id="3.40.50.2300">
    <property type="match status" value="2"/>
</dbReference>
<keyword evidence="2" id="KW-0238">DNA-binding</keyword>
<dbReference type="Pfam" id="PF00356">
    <property type="entry name" value="LacI"/>
    <property type="match status" value="1"/>
</dbReference>
<dbReference type="GO" id="GO:0000976">
    <property type="term" value="F:transcription cis-regulatory region binding"/>
    <property type="evidence" value="ECO:0007669"/>
    <property type="project" value="TreeGrafter"/>
</dbReference>
<accession>A0AA41U710</accession>
<gene>
    <name evidence="5" type="ORF">LZ495_41075</name>
</gene>
<organism evidence="5 6">
    <name type="scientific">Yinghuangia soli</name>
    <dbReference type="NCBI Taxonomy" id="2908204"/>
    <lineage>
        <taxon>Bacteria</taxon>
        <taxon>Bacillati</taxon>
        <taxon>Actinomycetota</taxon>
        <taxon>Actinomycetes</taxon>
        <taxon>Kitasatosporales</taxon>
        <taxon>Streptomycetaceae</taxon>
        <taxon>Yinghuangia</taxon>
    </lineage>
</organism>
<dbReference type="GO" id="GO:0003700">
    <property type="term" value="F:DNA-binding transcription factor activity"/>
    <property type="evidence" value="ECO:0007669"/>
    <property type="project" value="TreeGrafter"/>
</dbReference>
<dbReference type="CDD" id="cd06267">
    <property type="entry name" value="PBP1_LacI_sugar_binding-like"/>
    <property type="match status" value="1"/>
</dbReference>
<dbReference type="CDD" id="cd01392">
    <property type="entry name" value="HTH_LacI"/>
    <property type="match status" value="1"/>
</dbReference>
<feature type="domain" description="HTH lacI-type" evidence="4">
    <location>
        <begin position="10"/>
        <end position="66"/>
    </location>
</feature>
<dbReference type="AlphaFoldDB" id="A0AA41U710"/>
<dbReference type="PANTHER" id="PTHR30146">
    <property type="entry name" value="LACI-RELATED TRANSCRIPTIONAL REPRESSOR"/>
    <property type="match status" value="1"/>
</dbReference>
<name>A0AA41U710_9ACTN</name>
<sequence>MPKPAPARRVTAADIAQAVGVSRATVGFVLNNTPGQTISEGTRTRVREAAARLGYRPNKAATALAGGRSRIVLLMLPDWPADFSMRTYLEEASRALDEAGYSLVTQTHSAARMARPLWEALNPDVVVGWARFEDQDVASMRAAGITRIVPGPDAQVPLDEAPGVGDGARLQVDHLYDLGHRRLAFAAAADPRIADLVGARASAAQDRAVIRGAELRDVRAVGDAACSAAEAVRAWHEAGVTGIVAYNDEVAAALVGAAVRAGLRVPQDLAVIGHDDSPLAALFVPSLSSVRMDAVRAGRFLAEVALREAEGRPLSPLRYEPDTRLVVRESTAAGAAAGIDEAGADDA</sequence>
<dbReference type="Gene3D" id="1.10.260.40">
    <property type="entry name" value="lambda repressor-like DNA-binding domains"/>
    <property type="match status" value="1"/>
</dbReference>
<proteinExistence type="predicted"/>
<dbReference type="InterPro" id="IPR000843">
    <property type="entry name" value="HTH_LacI"/>
</dbReference>
<dbReference type="InterPro" id="IPR010982">
    <property type="entry name" value="Lambda_DNA-bd_dom_sf"/>
</dbReference>
<keyword evidence="6" id="KW-1185">Reference proteome</keyword>
<dbReference type="SMART" id="SM00354">
    <property type="entry name" value="HTH_LACI"/>
    <property type="match status" value="1"/>
</dbReference>
<evidence type="ECO:0000256" key="1">
    <source>
        <dbReference type="ARBA" id="ARBA00023015"/>
    </source>
</evidence>
<evidence type="ECO:0000256" key="3">
    <source>
        <dbReference type="ARBA" id="ARBA00023163"/>
    </source>
</evidence>
<reference evidence="5" key="1">
    <citation type="submission" date="2022-01" db="EMBL/GenBank/DDBJ databases">
        <title>Genome-Based Taxonomic Classification of the Phylum Actinobacteria.</title>
        <authorList>
            <person name="Gao Y."/>
        </authorList>
    </citation>
    <scope>NUCLEOTIDE SEQUENCE</scope>
    <source>
        <strain evidence="5">KLBMP 8922</strain>
    </source>
</reference>
<evidence type="ECO:0000259" key="4">
    <source>
        <dbReference type="PROSITE" id="PS50932"/>
    </source>
</evidence>